<sequence length="335" mass="35766">MARRDGPRAERGRGRRGLRRRHRSALPDAACRRWLPDCHLLSARWGRIVKRAVAVIPARNEADRLPIALASLRREGLAALVVANGCTDATAELARAEGAAVIETPALAGGVGAARAIGLEAALDREARILFTTDADCMLAPGSVATALRALDYADVVFGRVVPDATEFASLPEPVQRHGAAEDRCDCLRALIAAILAKRPWDPFPAHGQSPGALIAWHASAYRAVGGINPVSCHEDRRMAAALIGHGLRVARPWDAVVVASCRLRGRAPGGMADTIAERSLAGARLTDEAVTLERECASLERRLAELMPRASWPNLPNLSPKGDDDVPSFQQASV</sequence>
<evidence type="ECO:0000256" key="1">
    <source>
        <dbReference type="ARBA" id="ARBA00004236"/>
    </source>
</evidence>
<evidence type="ECO:0000313" key="8">
    <source>
        <dbReference type="EMBL" id="TDL74169.1"/>
    </source>
</evidence>
<evidence type="ECO:0000256" key="4">
    <source>
        <dbReference type="ARBA" id="ARBA00022679"/>
    </source>
</evidence>
<dbReference type="SUPFAM" id="SSF53448">
    <property type="entry name" value="Nucleotide-diphospho-sugar transferases"/>
    <property type="match status" value="1"/>
</dbReference>
<dbReference type="Pfam" id="PF00535">
    <property type="entry name" value="Glycos_transf_2"/>
    <property type="match status" value="1"/>
</dbReference>
<keyword evidence="9" id="KW-1185">Reference proteome</keyword>
<keyword evidence="3" id="KW-0328">Glycosyltransferase</keyword>
<dbReference type="PANTHER" id="PTHR43646:SF2">
    <property type="entry name" value="GLYCOSYLTRANSFERASE 2-LIKE DOMAIN-CONTAINING PROTEIN"/>
    <property type="match status" value="1"/>
</dbReference>
<dbReference type="PANTHER" id="PTHR43646">
    <property type="entry name" value="GLYCOSYLTRANSFERASE"/>
    <property type="match status" value="1"/>
</dbReference>
<organism evidence="8 9">
    <name type="scientific">Palleronia sediminis</name>
    <dbReference type="NCBI Taxonomy" id="2547833"/>
    <lineage>
        <taxon>Bacteria</taxon>
        <taxon>Pseudomonadati</taxon>
        <taxon>Pseudomonadota</taxon>
        <taxon>Alphaproteobacteria</taxon>
        <taxon>Rhodobacterales</taxon>
        <taxon>Roseobacteraceae</taxon>
        <taxon>Palleronia</taxon>
    </lineage>
</organism>
<evidence type="ECO:0000259" key="7">
    <source>
        <dbReference type="Pfam" id="PF00535"/>
    </source>
</evidence>
<feature type="compositionally biased region" description="Basic and acidic residues" evidence="6">
    <location>
        <begin position="1"/>
        <end position="12"/>
    </location>
</feature>
<dbReference type="EMBL" id="SNAA01000031">
    <property type="protein sequence ID" value="TDL74169.1"/>
    <property type="molecule type" value="Genomic_DNA"/>
</dbReference>
<dbReference type="Proteomes" id="UP000295701">
    <property type="component" value="Unassembled WGS sequence"/>
</dbReference>
<protein>
    <submittedName>
        <fullName evidence="8">Glycosyltransferase family 2 protein</fullName>
    </submittedName>
</protein>
<dbReference type="GO" id="GO:0005886">
    <property type="term" value="C:plasma membrane"/>
    <property type="evidence" value="ECO:0007669"/>
    <property type="project" value="UniProtKB-SubCell"/>
</dbReference>
<dbReference type="AlphaFoldDB" id="A0A4V3B845"/>
<evidence type="ECO:0000256" key="6">
    <source>
        <dbReference type="SAM" id="MobiDB-lite"/>
    </source>
</evidence>
<dbReference type="CDD" id="cd00761">
    <property type="entry name" value="Glyco_tranf_GTA_type"/>
    <property type="match status" value="1"/>
</dbReference>
<dbReference type="Gene3D" id="3.90.550.10">
    <property type="entry name" value="Spore Coat Polysaccharide Biosynthesis Protein SpsA, Chain A"/>
    <property type="match status" value="1"/>
</dbReference>
<keyword evidence="2" id="KW-1003">Cell membrane</keyword>
<dbReference type="InterPro" id="IPR001173">
    <property type="entry name" value="Glyco_trans_2-like"/>
</dbReference>
<proteinExistence type="predicted"/>
<evidence type="ECO:0000256" key="3">
    <source>
        <dbReference type="ARBA" id="ARBA00022676"/>
    </source>
</evidence>
<comment type="caution">
    <text evidence="8">The sequence shown here is derived from an EMBL/GenBank/DDBJ whole genome shotgun (WGS) entry which is preliminary data.</text>
</comment>
<name>A0A4V3B845_9RHOB</name>
<feature type="domain" description="Glycosyltransferase 2-like" evidence="7">
    <location>
        <begin position="55"/>
        <end position="162"/>
    </location>
</feature>
<dbReference type="InterPro" id="IPR029044">
    <property type="entry name" value="Nucleotide-diphossugar_trans"/>
</dbReference>
<evidence type="ECO:0000256" key="5">
    <source>
        <dbReference type="ARBA" id="ARBA00023136"/>
    </source>
</evidence>
<keyword evidence="4 8" id="KW-0808">Transferase</keyword>
<feature type="region of interest" description="Disordered" evidence="6">
    <location>
        <begin position="1"/>
        <end position="21"/>
    </location>
</feature>
<comment type="subcellular location">
    <subcellularLocation>
        <location evidence="1">Cell membrane</location>
    </subcellularLocation>
</comment>
<feature type="region of interest" description="Disordered" evidence="6">
    <location>
        <begin position="314"/>
        <end position="335"/>
    </location>
</feature>
<evidence type="ECO:0000313" key="9">
    <source>
        <dbReference type="Proteomes" id="UP000295701"/>
    </source>
</evidence>
<dbReference type="GO" id="GO:0016757">
    <property type="term" value="F:glycosyltransferase activity"/>
    <property type="evidence" value="ECO:0007669"/>
    <property type="project" value="UniProtKB-KW"/>
</dbReference>
<evidence type="ECO:0000256" key="2">
    <source>
        <dbReference type="ARBA" id="ARBA00022475"/>
    </source>
</evidence>
<accession>A0A4V3B845</accession>
<gene>
    <name evidence="8" type="ORF">E2L08_16405</name>
</gene>
<dbReference type="OrthoDB" id="8416156at2"/>
<keyword evidence="5" id="KW-0472">Membrane</keyword>
<reference evidence="8 9" key="1">
    <citation type="submission" date="2019-03" db="EMBL/GenBank/DDBJ databases">
        <title>Primorskyibacter sp. SS33 isolated from sediments.</title>
        <authorList>
            <person name="Xunke S."/>
        </authorList>
    </citation>
    <scope>NUCLEOTIDE SEQUENCE [LARGE SCALE GENOMIC DNA]</scope>
    <source>
        <strain evidence="8 9">SS33</strain>
    </source>
</reference>